<gene>
    <name evidence="3" type="ORF">ACD591_08065</name>
    <name evidence="2" type="ORF">FOE74_04905</name>
</gene>
<protein>
    <recommendedName>
        <fullName evidence="6">DUF3592 domain-containing protein</fullName>
    </recommendedName>
</protein>
<dbReference type="Proteomes" id="UP001570846">
    <property type="component" value="Unassembled WGS sequence"/>
</dbReference>
<evidence type="ECO:0000256" key="1">
    <source>
        <dbReference type="SAM" id="Phobius"/>
    </source>
</evidence>
<dbReference type="OrthoDB" id="893989at2"/>
<reference evidence="3 5" key="3">
    <citation type="submission" date="2024-08" db="EMBL/GenBank/DDBJ databases">
        <authorList>
            <person name="Wei W."/>
        </authorList>
    </citation>
    <scope>NUCLEOTIDE SEQUENCE [LARGE SCALE GENOMIC DNA]</scope>
    <source>
        <strain evidence="3 5">XU2</strain>
    </source>
</reference>
<proteinExistence type="predicted"/>
<evidence type="ECO:0000313" key="4">
    <source>
        <dbReference type="Proteomes" id="UP000323866"/>
    </source>
</evidence>
<reference evidence="2 4" key="2">
    <citation type="submission" date="2019-09" db="EMBL/GenBank/DDBJ databases">
        <title>A bacterium isolated from glacier soil.</title>
        <authorList>
            <person name="Liu Q."/>
        </authorList>
    </citation>
    <scope>NUCLEOTIDE SEQUENCE [LARGE SCALE GENOMIC DNA]</scope>
    <source>
        <strain evidence="2 4">MDT1-10-3</strain>
    </source>
</reference>
<keyword evidence="1" id="KW-0472">Membrane</keyword>
<dbReference type="Proteomes" id="UP000323866">
    <property type="component" value="Unassembled WGS sequence"/>
</dbReference>
<organism evidence="2 4">
    <name type="scientific">Rufibacter glacialis</name>
    <dbReference type="NCBI Taxonomy" id="1259555"/>
    <lineage>
        <taxon>Bacteria</taxon>
        <taxon>Pseudomonadati</taxon>
        <taxon>Bacteroidota</taxon>
        <taxon>Cytophagia</taxon>
        <taxon>Cytophagales</taxon>
        <taxon>Hymenobacteraceae</taxon>
        <taxon>Rufibacter</taxon>
    </lineage>
</organism>
<feature type="transmembrane region" description="Helical" evidence="1">
    <location>
        <begin position="32"/>
        <end position="50"/>
    </location>
</feature>
<keyword evidence="1" id="KW-1133">Transmembrane helix</keyword>
<keyword evidence="5" id="KW-1185">Reference proteome</keyword>
<feature type="transmembrane region" description="Helical" evidence="1">
    <location>
        <begin position="7"/>
        <end position="26"/>
    </location>
</feature>
<evidence type="ECO:0008006" key="6">
    <source>
        <dbReference type="Google" id="ProtNLM"/>
    </source>
</evidence>
<dbReference type="RefSeq" id="WP_149097489.1">
    <property type="nucleotide sequence ID" value="NZ_BMMG01000020.1"/>
</dbReference>
<keyword evidence="1" id="KW-0812">Transmembrane</keyword>
<evidence type="ECO:0000313" key="2">
    <source>
        <dbReference type="EMBL" id="KAA6436799.1"/>
    </source>
</evidence>
<accession>A0A5M8QL68</accession>
<sequence length="168" mass="19292">MDKKAYLFTLASTLLILFFGLGYFMLFAKQGSFHWLPFILIFAVIPFLLYKSLQFYQLNTKTSLGLAVGSVLIVGPAFGLWIGEISDYEFSTYGATTKGIVVEKWYSKPSRKREGQWLVKCKFTIDNEQYSTYNVRDRENSLKIGDTLLIQYSKRNPENNVIPALKNN</sequence>
<name>A0A5M8QL68_9BACT</name>
<dbReference type="EMBL" id="JBGOGF010000004">
    <property type="protein sequence ID" value="MFA1771243.1"/>
    <property type="molecule type" value="Genomic_DNA"/>
</dbReference>
<evidence type="ECO:0000313" key="5">
    <source>
        <dbReference type="Proteomes" id="UP001570846"/>
    </source>
</evidence>
<comment type="caution">
    <text evidence="2">The sequence shown here is derived from an EMBL/GenBank/DDBJ whole genome shotgun (WGS) entry which is preliminary data.</text>
</comment>
<evidence type="ECO:0000313" key="3">
    <source>
        <dbReference type="EMBL" id="MFA1771243.1"/>
    </source>
</evidence>
<dbReference type="EMBL" id="VKKZ01000016">
    <property type="protein sequence ID" value="KAA6436799.1"/>
    <property type="molecule type" value="Genomic_DNA"/>
</dbReference>
<feature type="transmembrane region" description="Helical" evidence="1">
    <location>
        <begin position="62"/>
        <end position="82"/>
    </location>
</feature>
<reference evidence="2 4" key="1">
    <citation type="submission" date="2019-07" db="EMBL/GenBank/DDBJ databases">
        <authorList>
            <person name="Qu J.-H."/>
        </authorList>
    </citation>
    <scope>NUCLEOTIDE SEQUENCE [LARGE SCALE GENOMIC DNA]</scope>
    <source>
        <strain evidence="2 4">MDT1-10-3</strain>
    </source>
</reference>
<dbReference type="AlphaFoldDB" id="A0A5M8QL68"/>